<dbReference type="SUPFAM" id="SSF54001">
    <property type="entry name" value="Cysteine proteinases"/>
    <property type="match status" value="1"/>
</dbReference>
<dbReference type="InterPro" id="IPR028890">
    <property type="entry name" value="Peptidase_C98"/>
</dbReference>
<accession>A0AAN8QN99</accession>
<comment type="caution">
    <text evidence="3">The sequence shown here is derived from an EMBL/GenBank/DDBJ whole genome shotgun (WGS) entry which is preliminary data.</text>
</comment>
<organism evidence="3 4">
    <name type="scientific">Coregonus suidteri</name>
    <dbReference type="NCBI Taxonomy" id="861788"/>
    <lineage>
        <taxon>Eukaryota</taxon>
        <taxon>Metazoa</taxon>
        <taxon>Chordata</taxon>
        <taxon>Craniata</taxon>
        <taxon>Vertebrata</taxon>
        <taxon>Euteleostomi</taxon>
        <taxon>Actinopterygii</taxon>
        <taxon>Neopterygii</taxon>
        <taxon>Teleostei</taxon>
        <taxon>Protacanthopterygii</taxon>
        <taxon>Salmoniformes</taxon>
        <taxon>Salmonidae</taxon>
        <taxon>Coregoninae</taxon>
        <taxon>Coregonus</taxon>
    </lineage>
</organism>
<feature type="compositionally biased region" description="Basic residues" evidence="1">
    <location>
        <begin position="1245"/>
        <end position="1256"/>
    </location>
</feature>
<feature type="compositionally biased region" description="Polar residues" evidence="1">
    <location>
        <begin position="1375"/>
        <end position="1394"/>
    </location>
</feature>
<dbReference type="GO" id="GO:0016926">
    <property type="term" value="P:protein desumoylation"/>
    <property type="evidence" value="ECO:0007669"/>
    <property type="project" value="TreeGrafter"/>
</dbReference>
<feature type="region of interest" description="Disordered" evidence="1">
    <location>
        <begin position="1434"/>
        <end position="1528"/>
    </location>
</feature>
<feature type="compositionally biased region" description="Polar residues" evidence="1">
    <location>
        <begin position="1437"/>
        <end position="1466"/>
    </location>
</feature>
<evidence type="ECO:0000313" key="3">
    <source>
        <dbReference type="EMBL" id="KAK6305751.1"/>
    </source>
</evidence>
<evidence type="ECO:0000259" key="2">
    <source>
        <dbReference type="PROSITE" id="PS50235"/>
    </source>
</evidence>
<evidence type="ECO:0000313" key="4">
    <source>
        <dbReference type="Proteomes" id="UP001356427"/>
    </source>
</evidence>
<sequence>MTSLANKVLYIVWPVGGALYRAYHAEVVRLGVHSDMVMCSEWRRTLTAQDTTTTTRNSSDLPVMSGEGTGLGALGPLAGYWEKIQERSALLETCPWCAAKGQTQALRSYRINFQEFITLCTDPQCLFPLVSRPLEDVLDSLVPPLLQTQTGNKRKSPCGLENGDPVPSPKRARSVDSEVAEEAVSQSGALSVSSIANKLNGGEECFNGKKRAVQKERISQSEHTDMDVVDKTLKHPLPETERGGANGYHKDSGWSMPEEMNQEVLEEEEDGVFLPEEGTPTLDKGLPLQEKTVPVLQVAVSVVEPTVETEGAPKVVKIISTLEEAVFALEETLSAPQVAISVHEKISPPLHVAVSASTSAPEKPLAKAALVEATPSHQKVNPPLQDTVSLLEALTAPGEATPSHQKVNPPLQDTVSLLEALTAPGEATPAHQKVNPPLQDTVSLLEALTAPGEATPSHQKVNPPLQDTVSLLEALTAPGEATPAHQKVNPPLQRTVSAPEDGVSAPLEGGDTCHGSCPRVGQEALTVLEEASPGINKGLSVLEKGEEEECLMEEEEEEEEVVTLVALEAVPASEKDEEQVDDEYGEEDLPVFDEEEEEECPPEVMCRPCSVDLSQSKVPVEVHVVGDDDDEDAGPIRARRRAQNARQLISSEDEMTDATMETEQEGSVTEEVEVVAPPLKKKMGRPRKTPIIKYTQEVGPHFDPEVILTGELVPVPGPHLFWRNENSLCWLDTLLVALVHCHTLRDRRPTKRPTVGQPVWDLCERYDRACGLITAYQHTDADGVVRVPSAVLQRVQTEMQTARMSIFKLLEPLLKCKLGQNETPVFALPLLLRADSWAEPLFQHAYEWQFECISTTCQHATNTKCKKTLTTFTKVVSDWHPLNAAHQSRCSKCNKRKQTRMLVLERVSPVFVLHFVEGLPDNDLSVYSFTFQQQKYSVTTVIQYDQQLKHFVTWIRRPDGSWLEFDDLKHPNCVSHTQLVVPPREIHVVFWELKTNRPDNPQTPCSPPVSLTSTFLIQKELKQPPLAKLFVNNESQDISQTVSDDADTDMDTTITAGYIDNVMDTTLTNNVDSPVSIGSTTVLPGVPVQSCDHNLSLPLLHNDTAIVEALTVSDDTDNDIMDTTVTIGNSSISSTTLLDTFEGLSHDDIVTLTLVEVQVDSDGRPLDDNVSLAPRQTGDLTSPRPAPTPEAENPAPAREMPPETDDDIVIKRPTSPDTASEFLLDNSDGHSEPDSEEPTPPSPPKLRRGRSTRSKPKMVASNTPVAPAAKVVTSTTPPRTATPMALTGNCGGIILPSVVSMMSPSYVEPSTPAPESPTRCSPPPHSKPANTSTSLQSKPGLPPPLDPNSRWSYLLSRHPTSTPTPPRTQRPPSHFNHSTPNQFQQLSQSRQTPKVSPPNPDARLKKPPPLPKPKLSKVDNETLPVKAAEMYGRFQARSRNVNTNINDVPSKTSPPTQLLSQRTDPQNGVWKTPSQPAALVSRKPPINHTTSAVPIMTSLPPSPGVTELPKISSSRKHSPGGQVSKVPAGLSETEALRYKLLKKLKAKKKKLEKLNQMLGYPGGGVTCRPDMADRNPSYTVSSSTSVYDSPAYDEFFADLLSPATTASNLSPDSTGFLEMLTTNGQEGGGDLACGGNGVVGASQVVTPVTLQPASHYVVVPQPDLAGPITTSGENFLEEFISGSANQQTVEMETETLSALDMFF</sequence>
<dbReference type="GO" id="GO:0030576">
    <property type="term" value="P:Cajal body organization"/>
    <property type="evidence" value="ECO:0007669"/>
    <property type="project" value="InterPro"/>
</dbReference>
<dbReference type="Pfam" id="PF15499">
    <property type="entry name" value="Peptidase_C98"/>
    <property type="match status" value="1"/>
</dbReference>
<dbReference type="InterPro" id="IPR038765">
    <property type="entry name" value="Papain-like_cys_pep_sf"/>
</dbReference>
<name>A0AAN8QN99_9TELE</name>
<dbReference type="EMBL" id="JAGTTL010000022">
    <property type="protein sequence ID" value="KAK6305751.1"/>
    <property type="molecule type" value="Genomic_DNA"/>
</dbReference>
<dbReference type="PANTHER" id="PTHR15294">
    <property type="entry name" value="RETINOVIN-RELATED"/>
    <property type="match status" value="1"/>
</dbReference>
<proteinExistence type="predicted"/>
<feature type="compositionally biased region" description="Low complexity" evidence="1">
    <location>
        <begin position="1189"/>
        <end position="1198"/>
    </location>
</feature>
<dbReference type="PANTHER" id="PTHR15294:SF3">
    <property type="entry name" value="SUMO-SPECIFIC ISOPEPTIDASE USPL1"/>
    <property type="match status" value="1"/>
</dbReference>
<dbReference type="InterPro" id="IPR028889">
    <property type="entry name" value="USP"/>
</dbReference>
<gene>
    <name evidence="3" type="ORF">J4Q44_G00245310</name>
</gene>
<dbReference type="GO" id="GO:0015030">
    <property type="term" value="C:Cajal body"/>
    <property type="evidence" value="ECO:0007669"/>
    <property type="project" value="TreeGrafter"/>
</dbReference>
<feature type="region of interest" description="Disordered" evidence="1">
    <location>
        <begin position="148"/>
        <end position="181"/>
    </location>
</feature>
<dbReference type="GO" id="GO:0032183">
    <property type="term" value="F:SUMO binding"/>
    <property type="evidence" value="ECO:0007669"/>
    <property type="project" value="InterPro"/>
</dbReference>
<evidence type="ECO:0000256" key="1">
    <source>
        <dbReference type="SAM" id="MobiDB-lite"/>
    </source>
</evidence>
<feature type="compositionally biased region" description="Polar residues" evidence="1">
    <location>
        <begin position="1328"/>
        <end position="1337"/>
    </location>
</feature>
<feature type="domain" description="USP" evidence="2">
    <location>
        <begin position="720"/>
        <end position="994"/>
    </location>
</feature>
<dbReference type="Proteomes" id="UP001356427">
    <property type="component" value="Unassembled WGS sequence"/>
</dbReference>
<keyword evidence="4" id="KW-1185">Reference proteome</keyword>
<feature type="compositionally biased region" description="Pro residues" evidence="1">
    <location>
        <begin position="1311"/>
        <end position="1326"/>
    </location>
</feature>
<feature type="region of interest" description="Disordered" evidence="1">
    <location>
        <begin position="1304"/>
        <end position="1422"/>
    </location>
</feature>
<dbReference type="InterPro" id="IPR033505">
    <property type="entry name" value="USPL1"/>
</dbReference>
<dbReference type="PROSITE" id="PS50235">
    <property type="entry name" value="USP_3"/>
    <property type="match status" value="1"/>
</dbReference>
<protein>
    <recommendedName>
        <fullName evidence="2">USP domain-containing protein</fullName>
    </recommendedName>
</protein>
<reference evidence="3 4" key="1">
    <citation type="submission" date="2021-04" db="EMBL/GenBank/DDBJ databases">
        <authorList>
            <person name="De Guttry C."/>
            <person name="Zahm M."/>
            <person name="Klopp C."/>
            <person name="Cabau C."/>
            <person name="Louis A."/>
            <person name="Berthelot C."/>
            <person name="Parey E."/>
            <person name="Roest Crollius H."/>
            <person name="Montfort J."/>
            <person name="Robinson-Rechavi M."/>
            <person name="Bucao C."/>
            <person name="Bouchez O."/>
            <person name="Gislard M."/>
            <person name="Lluch J."/>
            <person name="Milhes M."/>
            <person name="Lampietro C."/>
            <person name="Lopez Roques C."/>
            <person name="Donnadieu C."/>
            <person name="Braasch I."/>
            <person name="Desvignes T."/>
            <person name="Postlethwait J."/>
            <person name="Bobe J."/>
            <person name="Wedekind C."/>
            <person name="Guiguen Y."/>
        </authorList>
    </citation>
    <scope>NUCLEOTIDE SEQUENCE [LARGE SCALE GENOMIC DNA]</scope>
    <source>
        <strain evidence="3">Cs_M1</strain>
        <tissue evidence="3">Blood</tissue>
    </source>
</reference>
<feature type="region of interest" description="Disordered" evidence="1">
    <location>
        <begin position="1162"/>
        <end position="1284"/>
    </location>
</feature>